<sequence length="262" mass="30939">MGVIATDLWLLAHYEEPEEICKNLKEYIPLPPRYIYRYLVSRGMYRPMRGGKEDVEKLQQQNVWGEIEKELEQLRHWLNGPDIPIFIFPSDVYNRRVQREYDGKSGLALRKCLFLFVSPHNTIEELQAVLTHEYHHICRLATIKKKEEDYTLLDTMILEGLAEAAVAERYSKAYHAPWTRYYTKQEAVQFWHRYVNDKITVYRGTAEHEELLNGLRLYPDMLGYAVGFHLVQDCIAHKKLTTKQLLTMDAKEILQEARSFSI</sequence>
<organism evidence="2 3">
    <name type="scientific">Ectobacillus funiculus</name>
    <dbReference type="NCBI Taxonomy" id="137993"/>
    <lineage>
        <taxon>Bacteria</taxon>
        <taxon>Bacillati</taxon>
        <taxon>Bacillota</taxon>
        <taxon>Bacilli</taxon>
        <taxon>Bacillales</taxon>
        <taxon>Bacillaceae</taxon>
        <taxon>Ectobacillus</taxon>
    </lineage>
</organism>
<dbReference type="Pfam" id="PF10026">
    <property type="entry name" value="DUF2268"/>
    <property type="match status" value="1"/>
</dbReference>
<evidence type="ECO:0000259" key="1">
    <source>
        <dbReference type="Pfam" id="PF10026"/>
    </source>
</evidence>
<dbReference type="EMBL" id="JBHMAF010000200">
    <property type="protein sequence ID" value="MFB9762641.1"/>
    <property type="molecule type" value="Genomic_DNA"/>
</dbReference>
<accession>A0ABV5WQY8</accession>
<gene>
    <name evidence="2" type="ORF">ACFFMS_30935</name>
</gene>
<reference evidence="2 3" key="1">
    <citation type="submission" date="2024-09" db="EMBL/GenBank/DDBJ databases">
        <authorList>
            <person name="Sun Q."/>
            <person name="Mori K."/>
        </authorList>
    </citation>
    <scope>NUCLEOTIDE SEQUENCE [LARGE SCALE GENOMIC DNA]</scope>
    <source>
        <strain evidence="2 3">JCM 11201</strain>
    </source>
</reference>
<protein>
    <submittedName>
        <fullName evidence="2">DUF2268 domain-containing protein</fullName>
    </submittedName>
</protein>
<feature type="domain" description="DUF2268" evidence="1">
    <location>
        <begin position="63"/>
        <end position="255"/>
    </location>
</feature>
<evidence type="ECO:0000313" key="2">
    <source>
        <dbReference type="EMBL" id="MFB9762641.1"/>
    </source>
</evidence>
<dbReference type="InterPro" id="IPR018728">
    <property type="entry name" value="DUF2268"/>
</dbReference>
<name>A0ABV5WQY8_9BACI</name>
<proteinExistence type="predicted"/>
<comment type="caution">
    <text evidence="2">The sequence shown here is derived from an EMBL/GenBank/DDBJ whole genome shotgun (WGS) entry which is preliminary data.</text>
</comment>
<dbReference type="Proteomes" id="UP001589609">
    <property type="component" value="Unassembled WGS sequence"/>
</dbReference>
<dbReference type="RefSeq" id="WP_379952530.1">
    <property type="nucleotide sequence ID" value="NZ_JBHMAF010000200.1"/>
</dbReference>
<evidence type="ECO:0000313" key="3">
    <source>
        <dbReference type="Proteomes" id="UP001589609"/>
    </source>
</evidence>
<keyword evidence="3" id="KW-1185">Reference proteome</keyword>